<dbReference type="InterPro" id="IPR008969">
    <property type="entry name" value="CarboxyPept-like_regulatory"/>
</dbReference>
<keyword evidence="1" id="KW-0732">Signal</keyword>
<proteinExistence type="predicted"/>
<keyword evidence="3" id="KW-1185">Reference proteome</keyword>
<evidence type="ECO:0000256" key="1">
    <source>
        <dbReference type="SAM" id="SignalP"/>
    </source>
</evidence>
<gene>
    <name evidence="2" type="ORF">EJ73_01571</name>
</gene>
<evidence type="ECO:0000313" key="3">
    <source>
        <dbReference type="Proteomes" id="UP000248314"/>
    </source>
</evidence>
<protein>
    <recommendedName>
        <fullName evidence="4">Carboxypeptidase-like protein</fullName>
    </recommendedName>
</protein>
<sequence>MKKFLFLLVAFNLAWILSSNAQSNVRGRVVDAAGNGIEYVTVCVDSVFCISDIDGNFDIKLPDNATGDMKVSHISFKTKVIPRSLYQQGDVRIVMEDLAYSLGGVAVVAKKLTLEPILGKGMKLPGDATFGKEQLGDLEVGPAFTSKKDYAVANFQFKVGKCTYTRCVVRVIVYELVGSAFVPVQAKPIYFTLTPANQNTDVKVKATEKIYLKKGLTYYVGLSLVSGGNGILHFPAHMRFSYVRNLIKNSWKKMPATLGVAIEGYRLEKK</sequence>
<name>A0A318HTT3_9BACT</name>
<feature type="chain" id="PRO_5016240853" description="Carboxypeptidase-like protein" evidence="1">
    <location>
        <begin position="22"/>
        <end position="270"/>
    </location>
</feature>
<organism evidence="2 3">
    <name type="scientific">Hoylesella shahii DSM 15611 = JCM 12083</name>
    <dbReference type="NCBI Taxonomy" id="1122991"/>
    <lineage>
        <taxon>Bacteria</taxon>
        <taxon>Pseudomonadati</taxon>
        <taxon>Bacteroidota</taxon>
        <taxon>Bacteroidia</taxon>
        <taxon>Bacteroidales</taxon>
        <taxon>Prevotellaceae</taxon>
        <taxon>Hoylesella</taxon>
    </lineage>
</organism>
<reference evidence="2 3" key="1">
    <citation type="submission" date="2018-05" db="EMBL/GenBank/DDBJ databases">
        <title>Genomic Encyclopedia of Type Strains, Phase I: the one thousand microbial genomes (KMG-I) project.</title>
        <authorList>
            <person name="Kyrpides N."/>
        </authorList>
    </citation>
    <scope>NUCLEOTIDE SEQUENCE [LARGE SCALE GENOMIC DNA]</scope>
    <source>
        <strain evidence="2 3">DSM 15611</strain>
    </source>
</reference>
<dbReference type="Proteomes" id="UP000248314">
    <property type="component" value="Unassembled WGS sequence"/>
</dbReference>
<comment type="caution">
    <text evidence="2">The sequence shown here is derived from an EMBL/GenBank/DDBJ whole genome shotgun (WGS) entry which is preliminary data.</text>
</comment>
<evidence type="ECO:0000313" key="2">
    <source>
        <dbReference type="EMBL" id="PXX21789.1"/>
    </source>
</evidence>
<dbReference type="AlphaFoldDB" id="A0A318HTT3"/>
<dbReference type="SUPFAM" id="SSF49464">
    <property type="entry name" value="Carboxypeptidase regulatory domain-like"/>
    <property type="match status" value="1"/>
</dbReference>
<dbReference type="EMBL" id="QJJX01000016">
    <property type="protein sequence ID" value="PXX21789.1"/>
    <property type="molecule type" value="Genomic_DNA"/>
</dbReference>
<dbReference type="RefSeq" id="WP_025815335.1">
    <property type="nucleotide sequence ID" value="NZ_BAIZ01000003.1"/>
</dbReference>
<evidence type="ECO:0008006" key="4">
    <source>
        <dbReference type="Google" id="ProtNLM"/>
    </source>
</evidence>
<accession>A0A318HTT3</accession>
<feature type="signal peptide" evidence="1">
    <location>
        <begin position="1"/>
        <end position="21"/>
    </location>
</feature>